<sequence length="237" mass="26339">MTTMNVYKSIEILSDDEDLPRDVDEAEDMDPIRCVTPQSSAKTANEITPKSRKSLLNNDSSGSTTINIMGTDSSFSPASSDKTASSSSTAVDSRSGRHRARKSQHQTLRMSPTDCQFETEGAPTPSKQLLLEKDIAISSKEKTNQFFTDFVNSNEMQDLIKIIANERVRCNFLLATYQLPDMNFALNTSINTLRFQLKERLKQRQDRPKVNPSPSTAATSSVSKANNKGIVRARQPQ</sequence>
<gene>
    <name evidence="2" type="primary">Dana\GF19816</name>
    <name evidence="2" type="synonym">dana_GLEANR_22222</name>
    <name evidence="2" type="ORF">GF19816</name>
</gene>
<evidence type="ECO:0000313" key="2">
    <source>
        <dbReference type="EMBL" id="EDV36207.2"/>
    </source>
</evidence>
<dbReference type="FunCoup" id="B3MCA7">
    <property type="interactions" value="43"/>
</dbReference>
<evidence type="ECO:0000313" key="3">
    <source>
        <dbReference type="Proteomes" id="UP000007801"/>
    </source>
</evidence>
<name>B3MCA7_DROAN</name>
<dbReference type="AlphaFoldDB" id="B3MCA7"/>
<organism evidence="2 3">
    <name type="scientific">Drosophila ananassae</name>
    <name type="common">Fruit fly</name>
    <dbReference type="NCBI Taxonomy" id="7217"/>
    <lineage>
        <taxon>Eukaryota</taxon>
        <taxon>Metazoa</taxon>
        <taxon>Ecdysozoa</taxon>
        <taxon>Arthropoda</taxon>
        <taxon>Hexapoda</taxon>
        <taxon>Insecta</taxon>
        <taxon>Pterygota</taxon>
        <taxon>Neoptera</taxon>
        <taxon>Endopterygota</taxon>
        <taxon>Diptera</taxon>
        <taxon>Brachycera</taxon>
        <taxon>Muscomorpha</taxon>
        <taxon>Ephydroidea</taxon>
        <taxon>Drosophilidae</taxon>
        <taxon>Drosophila</taxon>
        <taxon>Sophophora</taxon>
    </lineage>
</organism>
<dbReference type="HOGENOM" id="CLU_098786_0_0_1"/>
<protein>
    <submittedName>
        <fullName evidence="2">Uncharacterized protein</fullName>
    </submittedName>
</protein>
<accession>B3MCA7</accession>
<dbReference type="KEGG" id="dan:6502559"/>
<feature type="compositionally biased region" description="Low complexity" evidence="1">
    <location>
        <begin position="210"/>
        <end position="228"/>
    </location>
</feature>
<dbReference type="InParanoid" id="B3MCA7"/>
<dbReference type="eggNOG" id="ENOG502TD6N">
    <property type="taxonomic scope" value="Eukaryota"/>
</dbReference>
<feature type="compositionally biased region" description="Polar residues" evidence="1">
    <location>
        <begin position="105"/>
        <end position="116"/>
    </location>
</feature>
<reference evidence="2 3" key="1">
    <citation type="journal article" date="2007" name="Nature">
        <title>Evolution of genes and genomes on the Drosophila phylogeny.</title>
        <authorList>
            <consortium name="Drosophila 12 Genomes Consortium"/>
            <person name="Clark A.G."/>
            <person name="Eisen M.B."/>
            <person name="Smith D.R."/>
            <person name="Bergman C.M."/>
            <person name="Oliver B."/>
            <person name="Markow T.A."/>
            <person name="Kaufman T.C."/>
            <person name="Kellis M."/>
            <person name="Gelbart W."/>
            <person name="Iyer V.N."/>
            <person name="Pollard D.A."/>
            <person name="Sackton T.B."/>
            <person name="Larracuente A.M."/>
            <person name="Singh N.D."/>
            <person name="Abad J.P."/>
            <person name="Abt D.N."/>
            <person name="Adryan B."/>
            <person name="Aguade M."/>
            <person name="Akashi H."/>
            <person name="Anderson W.W."/>
            <person name="Aquadro C.F."/>
            <person name="Ardell D.H."/>
            <person name="Arguello R."/>
            <person name="Artieri C.G."/>
            <person name="Barbash D.A."/>
            <person name="Barker D."/>
            <person name="Barsanti P."/>
            <person name="Batterham P."/>
            <person name="Batzoglou S."/>
            <person name="Begun D."/>
            <person name="Bhutkar A."/>
            <person name="Blanco E."/>
            <person name="Bosak S.A."/>
            <person name="Bradley R.K."/>
            <person name="Brand A.D."/>
            <person name="Brent M.R."/>
            <person name="Brooks A.N."/>
            <person name="Brown R.H."/>
            <person name="Butlin R.K."/>
            <person name="Caggese C."/>
            <person name="Calvi B.R."/>
            <person name="Bernardo de Carvalho A."/>
            <person name="Caspi A."/>
            <person name="Castrezana S."/>
            <person name="Celniker S.E."/>
            <person name="Chang J.L."/>
            <person name="Chapple C."/>
            <person name="Chatterji S."/>
            <person name="Chinwalla A."/>
            <person name="Civetta A."/>
            <person name="Clifton S.W."/>
            <person name="Comeron J.M."/>
            <person name="Costello J.C."/>
            <person name="Coyne J.A."/>
            <person name="Daub J."/>
            <person name="David R.G."/>
            <person name="Delcher A.L."/>
            <person name="Delehaunty K."/>
            <person name="Do C.B."/>
            <person name="Ebling H."/>
            <person name="Edwards K."/>
            <person name="Eickbush T."/>
            <person name="Evans J.D."/>
            <person name="Filipski A."/>
            <person name="Findeiss S."/>
            <person name="Freyhult E."/>
            <person name="Fulton L."/>
            <person name="Fulton R."/>
            <person name="Garcia A.C."/>
            <person name="Gardiner A."/>
            <person name="Garfield D.A."/>
            <person name="Garvin B.E."/>
            <person name="Gibson G."/>
            <person name="Gilbert D."/>
            <person name="Gnerre S."/>
            <person name="Godfrey J."/>
            <person name="Good R."/>
            <person name="Gotea V."/>
            <person name="Gravely B."/>
            <person name="Greenberg A.J."/>
            <person name="Griffiths-Jones S."/>
            <person name="Gross S."/>
            <person name="Guigo R."/>
            <person name="Gustafson E.A."/>
            <person name="Haerty W."/>
            <person name="Hahn M.W."/>
            <person name="Halligan D.L."/>
            <person name="Halpern A.L."/>
            <person name="Halter G.M."/>
            <person name="Han M.V."/>
            <person name="Heger A."/>
            <person name="Hillier L."/>
            <person name="Hinrichs A.S."/>
            <person name="Holmes I."/>
            <person name="Hoskins R.A."/>
            <person name="Hubisz M.J."/>
            <person name="Hultmark D."/>
            <person name="Huntley M.A."/>
            <person name="Jaffe D.B."/>
            <person name="Jagadeeshan S."/>
            <person name="Jeck W.R."/>
            <person name="Johnson J."/>
            <person name="Jones C.D."/>
            <person name="Jordan W.C."/>
            <person name="Karpen G.H."/>
            <person name="Kataoka E."/>
            <person name="Keightley P.D."/>
            <person name="Kheradpour P."/>
            <person name="Kirkness E.F."/>
            <person name="Koerich L.B."/>
            <person name="Kristiansen K."/>
            <person name="Kudrna D."/>
            <person name="Kulathinal R.J."/>
            <person name="Kumar S."/>
            <person name="Kwok R."/>
            <person name="Lander E."/>
            <person name="Langley C.H."/>
            <person name="Lapoint R."/>
            <person name="Lazzaro B.P."/>
            <person name="Lee S.J."/>
            <person name="Levesque L."/>
            <person name="Li R."/>
            <person name="Lin C.F."/>
            <person name="Lin M.F."/>
            <person name="Lindblad-Toh K."/>
            <person name="Llopart A."/>
            <person name="Long M."/>
            <person name="Low L."/>
            <person name="Lozovsky E."/>
            <person name="Lu J."/>
            <person name="Luo M."/>
            <person name="Machado C.A."/>
            <person name="Makalowski W."/>
            <person name="Marzo M."/>
            <person name="Matsuda M."/>
            <person name="Matzkin L."/>
            <person name="McAllister B."/>
            <person name="McBride C.S."/>
            <person name="McKernan B."/>
            <person name="McKernan K."/>
            <person name="Mendez-Lago M."/>
            <person name="Minx P."/>
            <person name="Mollenhauer M.U."/>
            <person name="Montooth K."/>
            <person name="Mount S.M."/>
            <person name="Mu X."/>
            <person name="Myers E."/>
            <person name="Negre B."/>
            <person name="Newfeld S."/>
            <person name="Nielsen R."/>
            <person name="Noor M.A."/>
            <person name="O'Grady P."/>
            <person name="Pachter L."/>
            <person name="Papaceit M."/>
            <person name="Parisi M.J."/>
            <person name="Parisi M."/>
            <person name="Parts L."/>
            <person name="Pedersen J.S."/>
            <person name="Pesole G."/>
            <person name="Phillippy A.M."/>
            <person name="Ponting C.P."/>
            <person name="Pop M."/>
            <person name="Porcelli D."/>
            <person name="Powell J.R."/>
            <person name="Prohaska S."/>
            <person name="Pruitt K."/>
            <person name="Puig M."/>
            <person name="Quesneville H."/>
            <person name="Ram K.R."/>
            <person name="Rand D."/>
            <person name="Rasmussen M.D."/>
            <person name="Reed L.K."/>
            <person name="Reenan R."/>
            <person name="Reily A."/>
            <person name="Remington K.A."/>
            <person name="Rieger T.T."/>
            <person name="Ritchie M.G."/>
            <person name="Robin C."/>
            <person name="Rogers Y.H."/>
            <person name="Rohde C."/>
            <person name="Rozas J."/>
            <person name="Rubenfield M.J."/>
            <person name="Ruiz A."/>
            <person name="Russo S."/>
            <person name="Salzberg S.L."/>
            <person name="Sanchez-Gracia A."/>
            <person name="Saranga D.J."/>
            <person name="Sato H."/>
            <person name="Schaeffer S.W."/>
            <person name="Schatz M.C."/>
            <person name="Schlenke T."/>
            <person name="Schwartz R."/>
            <person name="Segarra C."/>
            <person name="Singh R.S."/>
            <person name="Sirot L."/>
            <person name="Sirota M."/>
            <person name="Sisneros N.B."/>
            <person name="Smith C.D."/>
            <person name="Smith T.F."/>
            <person name="Spieth J."/>
            <person name="Stage D.E."/>
            <person name="Stark A."/>
            <person name="Stephan W."/>
            <person name="Strausberg R.L."/>
            <person name="Strempel S."/>
            <person name="Sturgill D."/>
            <person name="Sutton G."/>
            <person name="Sutton G.G."/>
            <person name="Tao W."/>
            <person name="Teichmann S."/>
            <person name="Tobari Y.N."/>
            <person name="Tomimura Y."/>
            <person name="Tsolas J.M."/>
            <person name="Valente V.L."/>
            <person name="Venter E."/>
            <person name="Venter J.C."/>
            <person name="Vicario S."/>
            <person name="Vieira F.G."/>
            <person name="Vilella A.J."/>
            <person name="Villasante A."/>
            <person name="Walenz B."/>
            <person name="Wang J."/>
            <person name="Wasserman M."/>
            <person name="Watts T."/>
            <person name="Wilson D."/>
            <person name="Wilson R.K."/>
            <person name="Wing R.A."/>
            <person name="Wolfner M.F."/>
            <person name="Wong A."/>
            <person name="Wong G.K."/>
            <person name="Wu C.I."/>
            <person name="Wu G."/>
            <person name="Yamamoto D."/>
            <person name="Yang H.P."/>
            <person name="Yang S.P."/>
            <person name="Yorke J.A."/>
            <person name="Yoshida K."/>
            <person name="Zdobnov E."/>
            <person name="Zhang P."/>
            <person name="Zhang Y."/>
            <person name="Zimin A.V."/>
            <person name="Baldwin J."/>
            <person name="Abdouelleil A."/>
            <person name="Abdulkadir J."/>
            <person name="Abebe A."/>
            <person name="Abera B."/>
            <person name="Abreu J."/>
            <person name="Acer S.C."/>
            <person name="Aftuck L."/>
            <person name="Alexander A."/>
            <person name="An P."/>
            <person name="Anderson E."/>
            <person name="Anderson S."/>
            <person name="Arachi H."/>
            <person name="Azer M."/>
            <person name="Bachantsang P."/>
            <person name="Barry A."/>
            <person name="Bayul T."/>
            <person name="Berlin A."/>
            <person name="Bessette D."/>
            <person name="Bloom T."/>
            <person name="Blye J."/>
            <person name="Boguslavskiy L."/>
            <person name="Bonnet C."/>
            <person name="Boukhgalter B."/>
            <person name="Bourzgui I."/>
            <person name="Brown A."/>
            <person name="Cahill P."/>
            <person name="Channer S."/>
            <person name="Cheshatsang Y."/>
            <person name="Chuda L."/>
            <person name="Citroen M."/>
            <person name="Collymore A."/>
            <person name="Cooke P."/>
            <person name="Costello M."/>
            <person name="D'Aco K."/>
            <person name="Daza R."/>
            <person name="De Haan G."/>
            <person name="DeGray S."/>
            <person name="DeMaso C."/>
            <person name="Dhargay N."/>
            <person name="Dooley K."/>
            <person name="Dooley E."/>
            <person name="Doricent M."/>
            <person name="Dorje P."/>
            <person name="Dorjee K."/>
            <person name="Dupes A."/>
            <person name="Elong R."/>
            <person name="Falk J."/>
            <person name="Farina A."/>
            <person name="Faro S."/>
            <person name="Ferguson D."/>
            <person name="Fisher S."/>
            <person name="Foley C.D."/>
            <person name="Franke A."/>
            <person name="Friedrich D."/>
            <person name="Gadbois L."/>
            <person name="Gearin G."/>
            <person name="Gearin C.R."/>
            <person name="Giannoukos G."/>
            <person name="Goode T."/>
            <person name="Graham J."/>
            <person name="Grandbois E."/>
            <person name="Grewal S."/>
            <person name="Gyaltsen K."/>
            <person name="Hafez N."/>
            <person name="Hagos B."/>
            <person name="Hall J."/>
            <person name="Henson C."/>
            <person name="Hollinger A."/>
            <person name="Honan T."/>
            <person name="Huard M.D."/>
            <person name="Hughes L."/>
            <person name="Hurhula B."/>
            <person name="Husby M.E."/>
            <person name="Kamat A."/>
            <person name="Kanga B."/>
            <person name="Kashin S."/>
            <person name="Khazanovich D."/>
            <person name="Kisner P."/>
            <person name="Lance K."/>
            <person name="Lara M."/>
            <person name="Lee W."/>
            <person name="Lennon N."/>
            <person name="Letendre F."/>
            <person name="LeVine R."/>
            <person name="Lipovsky A."/>
            <person name="Liu X."/>
            <person name="Liu J."/>
            <person name="Liu S."/>
            <person name="Lokyitsang T."/>
            <person name="Lokyitsang Y."/>
            <person name="Lubonja R."/>
            <person name="Lui A."/>
            <person name="MacDonald P."/>
            <person name="Magnisalis V."/>
            <person name="Maru K."/>
            <person name="Matthews C."/>
            <person name="McCusker W."/>
            <person name="McDonough S."/>
            <person name="Mehta T."/>
            <person name="Meldrim J."/>
            <person name="Meneus L."/>
            <person name="Mihai O."/>
            <person name="Mihalev A."/>
            <person name="Mihova T."/>
            <person name="Mittelman R."/>
            <person name="Mlenga V."/>
            <person name="Montmayeur A."/>
            <person name="Mulrain L."/>
            <person name="Navidi A."/>
            <person name="Naylor J."/>
            <person name="Negash T."/>
            <person name="Nguyen T."/>
            <person name="Nguyen N."/>
            <person name="Nicol R."/>
            <person name="Norbu C."/>
            <person name="Norbu N."/>
            <person name="Novod N."/>
            <person name="O'Neill B."/>
            <person name="Osman S."/>
            <person name="Markiewicz E."/>
            <person name="Oyono O.L."/>
            <person name="Patti C."/>
            <person name="Phunkhang P."/>
            <person name="Pierre F."/>
            <person name="Priest M."/>
            <person name="Raghuraman S."/>
            <person name="Rege F."/>
            <person name="Reyes R."/>
            <person name="Rise C."/>
            <person name="Rogov P."/>
            <person name="Ross K."/>
            <person name="Ryan E."/>
            <person name="Settipalli S."/>
            <person name="Shea T."/>
            <person name="Sherpa N."/>
            <person name="Shi L."/>
            <person name="Shih D."/>
            <person name="Sparrow T."/>
            <person name="Spaulding J."/>
            <person name="Stalker J."/>
            <person name="Stange-Thomann N."/>
            <person name="Stavropoulos S."/>
            <person name="Stone C."/>
            <person name="Strader C."/>
            <person name="Tesfaye S."/>
            <person name="Thomson T."/>
            <person name="Thoulutsang Y."/>
            <person name="Thoulutsang D."/>
            <person name="Topham K."/>
            <person name="Topping I."/>
            <person name="Tsamla T."/>
            <person name="Vassiliev H."/>
            <person name="Vo A."/>
            <person name="Wangchuk T."/>
            <person name="Wangdi T."/>
            <person name="Weiand M."/>
            <person name="Wilkinson J."/>
            <person name="Wilson A."/>
            <person name="Yadav S."/>
            <person name="Young G."/>
            <person name="Yu Q."/>
            <person name="Zembek L."/>
            <person name="Zhong D."/>
            <person name="Zimmer A."/>
            <person name="Zwirko Z."/>
            <person name="Jaffe D.B."/>
            <person name="Alvarez P."/>
            <person name="Brockman W."/>
            <person name="Butler J."/>
            <person name="Chin C."/>
            <person name="Gnerre S."/>
            <person name="Grabherr M."/>
            <person name="Kleber M."/>
            <person name="Mauceli E."/>
            <person name="MacCallum I."/>
        </authorList>
    </citation>
    <scope>NUCLEOTIDE SEQUENCE [LARGE SCALE GENOMIC DNA]</scope>
    <source>
        <strain evidence="3">Tucson 14024-0371.13</strain>
    </source>
</reference>
<dbReference type="OrthoDB" id="7995378at2759"/>
<feature type="region of interest" description="Disordered" evidence="1">
    <location>
        <begin position="201"/>
        <end position="237"/>
    </location>
</feature>
<dbReference type="Proteomes" id="UP000007801">
    <property type="component" value="Unassembled WGS sequence"/>
</dbReference>
<feature type="region of interest" description="Disordered" evidence="1">
    <location>
        <begin position="1"/>
        <end position="125"/>
    </location>
</feature>
<feature type="compositionally biased region" description="Low complexity" evidence="1">
    <location>
        <begin position="71"/>
        <end position="93"/>
    </location>
</feature>
<feature type="compositionally biased region" description="Acidic residues" evidence="1">
    <location>
        <begin position="13"/>
        <end position="29"/>
    </location>
</feature>
<feature type="compositionally biased region" description="Polar residues" evidence="1">
    <location>
        <begin position="36"/>
        <end position="70"/>
    </location>
</feature>
<dbReference type="GeneID" id="6502559"/>
<dbReference type="STRING" id="7217.B3MCA7"/>
<keyword evidence="3" id="KW-1185">Reference proteome</keyword>
<proteinExistence type="predicted"/>
<dbReference type="EMBL" id="CH902619">
    <property type="protein sequence ID" value="EDV36207.2"/>
    <property type="molecule type" value="Genomic_DNA"/>
</dbReference>
<evidence type="ECO:0000256" key="1">
    <source>
        <dbReference type="SAM" id="MobiDB-lite"/>
    </source>
</evidence>